<dbReference type="InterPro" id="IPR011333">
    <property type="entry name" value="SKP1/BTB/POZ_sf"/>
</dbReference>
<comment type="caution">
    <text evidence="4">The sequence shown here is derived from an EMBL/GenBank/DDBJ whole genome shotgun (WGS) entry which is preliminary data.</text>
</comment>
<evidence type="ECO:0000313" key="4">
    <source>
        <dbReference type="EMBL" id="KAF6736037.1"/>
    </source>
</evidence>
<dbReference type="Proteomes" id="UP000646548">
    <property type="component" value="Unassembled WGS sequence"/>
</dbReference>
<dbReference type="SUPFAM" id="SSF117281">
    <property type="entry name" value="Kelch motif"/>
    <property type="match status" value="1"/>
</dbReference>
<sequence length="300" mass="32595">MNAVRGGTVTWRPQPWQDGDGGGGEPLSDSDSEEEDFPDDSTTPLGDYITHGLKQLLDAQQLCDVTLLVEGKKFMCHSFACAALRGRLYLLGGTTLEQNRAVVHSGVLIYHTQTDCWTRVALDSGATCLAGGVAVRGGVCAIGGYLRETTKFLDGNYTNLETLDATGRVLFFREGRGSGVEREVTGGGVLVSSEPRGFAGGSDRAPSPVVFPGLPRRIAAGGVARWKRRIYVLGGENGSRFYDSVYCWKPGWRSWVQRREKLPGDTGGVSQFGCTTLKFPKKHILSRLRLAKENCKKPPH</sequence>
<dbReference type="InterPro" id="IPR015915">
    <property type="entry name" value="Kelch-typ_b-propeller"/>
</dbReference>
<evidence type="ECO:0000256" key="2">
    <source>
        <dbReference type="ARBA" id="ARBA00022737"/>
    </source>
</evidence>
<evidence type="ECO:0000256" key="3">
    <source>
        <dbReference type="SAM" id="MobiDB-lite"/>
    </source>
</evidence>
<protein>
    <submittedName>
        <fullName evidence="4">Uncharacterized protein</fullName>
    </submittedName>
</protein>
<accession>A0A834FLG0</accession>
<keyword evidence="2" id="KW-0677">Repeat</keyword>
<evidence type="ECO:0000256" key="1">
    <source>
        <dbReference type="ARBA" id="ARBA00022441"/>
    </source>
</evidence>
<dbReference type="Gene3D" id="2.120.10.80">
    <property type="entry name" value="Kelch-type beta propeller"/>
    <property type="match status" value="1"/>
</dbReference>
<dbReference type="Gene3D" id="3.30.710.10">
    <property type="entry name" value="Potassium Channel Kv1.1, Chain A"/>
    <property type="match status" value="1"/>
</dbReference>
<name>A0A834FLG0_ORYME</name>
<feature type="compositionally biased region" description="Acidic residues" evidence="3">
    <location>
        <begin position="28"/>
        <end position="39"/>
    </location>
</feature>
<gene>
    <name evidence="4" type="ORF">FQA47_014551</name>
</gene>
<organism evidence="4 5">
    <name type="scientific">Oryzias melastigma</name>
    <name type="common">Marine medaka</name>
    <dbReference type="NCBI Taxonomy" id="30732"/>
    <lineage>
        <taxon>Eukaryota</taxon>
        <taxon>Metazoa</taxon>
        <taxon>Chordata</taxon>
        <taxon>Craniata</taxon>
        <taxon>Vertebrata</taxon>
        <taxon>Euteleostomi</taxon>
        <taxon>Actinopterygii</taxon>
        <taxon>Neopterygii</taxon>
        <taxon>Teleostei</taxon>
        <taxon>Neoteleostei</taxon>
        <taxon>Acanthomorphata</taxon>
        <taxon>Ovalentaria</taxon>
        <taxon>Atherinomorphae</taxon>
        <taxon>Beloniformes</taxon>
        <taxon>Adrianichthyidae</taxon>
        <taxon>Oryziinae</taxon>
        <taxon>Oryzias</taxon>
    </lineage>
</organism>
<evidence type="ECO:0000313" key="5">
    <source>
        <dbReference type="Proteomes" id="UP000646548"/>
    </source>
</evidence>
<reference evidence="4" key="1">
    <citation type="journal article" name="BMC Genomics">
        <title>Long-read sequencing and de novo genome assembly of marine medaka (Oryzias melastigma).</title>
        <authorList>
            <person name="Liang P."/>
            <person name="Saqib H.S.A."/>
            <person name="Ni X."/>
            <person name="Shen Y."/>
        </authorList>
    </citation>
    <scope>NUCLEOTIDE SEQUENCE</scope>
    <source>
        <strain evidence="4">Bigg-433</strain>
    </source>
</reference>
<dbReference type="InterPro" id="IPR006652">
    <property type="entry name" value="Kelch_1"/>
</dbReference>
<feature type="region of interest" description="Disordered" evidence="3">
    <location>
        <begin position="1"/>
        <end position="44"/>
    </location>
</feature>
<dbReference type="Pfam" id="PF01344">
    <property type="entry name" value="Kelch_1"/>
    <property type="match status" value="2"/>
</dbReference>
<dbReference type="SUPFAM" id="SSF54695">
    <property type="entry name" value="POZ domain"/>
    <property type="match status" value="1"/>
</dbReference>
<dbReference type="AlphaFoldDB" id="A0A834FLG0"/>
<dbReference type="EMBL" id="WKFB01000097">
    <property type="protein sequence ID" value="KAF6736037.1"/>
    <property type="molecule type" value="Genomic_DNA"/>
</dbReference>
<proteinExistence type="predicted"/>
<keyword evidence="1" id="KW-0880">Kelch repeat</keyword>